<evidence type="ECO:0000313" key="4">
    <source>
        <dbReference type="EMBL" id="SKA29162.1"/>
    </source>
</evidence>
<dbReference type="AlphaFoldDB" id="A0A1T4SLT4"/>
<dbReference type="OrthoDB" id="9784036at2"/>
<dbReference type="RefSeq" id="WP_078670453.1">
    <property type="nucleotide sequence ID" value="NZ_FUWZ01000003.1"/>
</dbReference>
<keyword evidence="5" id="KW-1185">Reference proteome</keyword>
<dbReference type="Proteomes" id="UP000190367">
    <property type="component" value="Unassembled WGS sequence"/>
</dbReference>
<dbReference type="PROSITE" id="PS51257">
    <property type="entry name" value="PROKAR_LIPOPROTEIN"/>
    <property type="match status" value="1"/>
</dbReference>
<dbReference type="PANTHER" id="PTHR40841">
    <property type="entry name" value="SIDEROPHORE TRIACETYLFUSARININE C ESTERASE"/>
    <property type="match status" value="1"/>
</dbReference>
<name>A0A1T4SLT4_9BACT</name>
<keyword evidence="2" id="KW-0378">Hydrolase</keyword>
<protein>
    <recommendedName>
        <fullName evidence="6">Esterase</fullName>
    </recommendedName>
</protein>
<dbReference type="Gene3D" id="3.40.50.1820">
    <property type="entry name" value="alpha/beta hydrolase"/>
    <property type="match status" value="1"/>
</dbReference>
<keyword evidence="3" id="KW-0732">Signal</keyword>
<feature type="signal peptide" evidence="3">
    <location>
        <begin position="1"/>
        <end position="23"/>
    </location>
</feature>
<dbReference type="Pfam" id="PF00756">
    <property type="entry name" value="Esterase"/>
    <property type="match status" value="1"/>
</dbReference>
<proteinExistence type="inferred from homology"/>
<dbReference type="InterPro" id="IPR052558">
    <property type="entry name" value="Siderophore_Hydrolase_D"/>
</dbReference>
<dbReference type="EMBL" id="FUWZ01000003">
    <property type="protein sequence ID" value="SKA29162.1"/>
    <property type="molecule type" value="Genomic_DNA"/>
</dbReference>
<evidence type="ECO:0000256" key="2">
    <source>
        <dbReference type="ARBA" id="ARBA00022801"/>
    </source>
</evidence>
<dbReference type="STRING" id="634771.SAMN04488128_10375"/>
<dbReference type="GO" id="GO:0016788">
    <property type="term" value="F:hydrolase activity, acting on ester bonds"/>
    <property type="evidence" value="ECO:0007669"/>
    <property type="project" value="TreeGrafter"/>
</dbReference>
<comment type="similarity">
    <text evidence="1">Belongs to the esterase D family.</text>
</comment>
<evidence type="ECO:0000256" key="3">
    <source>
        <dbReference type="SAM" id="SignalP"/>
    </source>
</evidence>
<evidence type="ECO:0008006" key="6">
    <source>
        <dbReference type="Google" id="ProtNLM"/>
    </source>
</evidence>
<dbReference type="PANTHER" id="PTHR40841:SF2">
    <property type="entry name" value="SIDEROPHORE-DEGRADING ESTERASE (EUROFUNG)"/>
    <property type="match status" value="1"/>
</dbReference>
<evidence type="ECO:0000313" key="5">
    <source>
        <dbReference type="Proteomes" id="UP000190367"/>
    </source>
</evidence>
<dbReference type="SUPFAM" id="SSF53474">
    <property type="entry name" value="alpha/beta-Hydrolases"/>
    <property type="match status" value="1"/>
</dbReference>
<gene>
    <name evidence="4" type="ORF">SAMN04488128_10375</name>
</gene>
<dbReference type="InterPro" id="IPR000801">
    <property type="entry name" value="Esterase-like"/>
</dbReference>
<evidence type="ECO:0000256" key="1">
    <source>
        <dbReference type="ARBA" id="ARBA00005622"/>
    </source>
</evidence>
<feature type="chain" id="PRO_5013024327" description="Esterase" evidence="3">
    <location>
        <begin position="24"/>
        <end position="266"/>
    </location>
</feature>
<dbReference type="InterPro" id="IPR029058">
    <property type="entry name" value="AB_hydrolase_fold"/>
</dbReference>
<accession>A0A1T4SLT4</accession>
<sequence length="266" mass="30091">MKLCSTWRLAGCLCLTLIFSACKKETVEKSRVREFNLLSTVNGGNYDIRVALPENYSPARGYRTLYVLDAKLDFDFTAVECERQTRDRHQEGMLVVGIGYGHDRMDDYTPTPSDIGSGGADKFIEFIEAELIPRMESEFHAAPARSARAILGHSAGGLLVGHSFTNHNRIFGHYLCLSPSFWYDDAIALRNEKAYREQNKEGSGTFFLGLGELEEKMRPPFTGFRNALQAYYPHYALQDYITPGKGHLDSKKTNIKKALTFFFENN</sequence>
<organism evidence="4 5">
    <name type="scientific">Chitinophaga eiseniae</name>
    <dbReference type="NCBI Taxonomy" id="634771"/>
    <lineage>
        <taxon>Bacteria</taxon>
        <taxon>Pseudomonadati</taxon>
        <taxon>Bacteroidota</taxon>
        <taxon>Chitinophagia</taxon>
        <taxon>Chitinophagales</taxon>
        <taxon>Chitinophagaceae</taxon>
        <taxon>Chitinophaga</taxon>
    </lineage>
</organism>
<reference evidence="5" key="1">
    <citation type="submission" date="2017-02" db="EMBL/GenBank/DDBJ databases">
        <authorList>
            <person name="Varghese N."/>
            <person name="Submissions S."/>
        </authorList>
    </citation>
    <scope>NUCLEOTIDE SEQUENCE [LARGE SCALE GENOMIC DNA]</scope>
    <source>
        <strain evidence="5">DSM 22224</strain>
    </source>
</reference>